<keyword evidence="3" id="KW-1185">Reference proteome</keyword>
<reference evidence="3" key="1">
    <citation type="submission" date="2010-08" db="EMBL/GenBank/DDBJ databases">
        <authorList>
            <consortium name="Caenorhabditis japonica Sequencing Consortium"/>
            <person name="Wilson R.K."/>
        </authorList>
    </citation>
    <scope>NUCLEOTIDE SEQUENCE [LARGE SCALE GENOMIC DNA]</scope>
    <source>
        <strain evidence="3">DF5081</strain>
    </source>
</reference>
<sequence>MLRGNSFVYQFGRGQARMSTKKHDQMRQKDQEQVEQRRQLFHKDQHQTTYIHGSTRFNDPLFLRNVVESVPAISARYLDKRQNF</sequence>
<proteinExistence type="predicted"/>
<reference evidence="2" key="2">
    <citation type="submission" date="2022-06" db="UniProtKB">
        <authorList>
            <consortium name="EnsemblMetazoa"/>
        </authorList>
    </citation>
    <scope>IDENTIFICATION</scope>
    <source>
        <strain evidence="2">DF5081</strain>
    </source>
</reference>
<accession>A0A8R1ELA6</accession>
<evidence type="ECO:0000313" key="3">
    <source>
        <dbReference type="Proteomes" id="UP000005237"/>
    </source>
</evidence>
<feature type="region of interest" description="Disordered" evidence="1">
    <location>
        <begin position="13"/>
        <end position="32"/>
    </location>
</feature>
<dbReference type="EnsemblMetazoa" id="CJA39324.1">
    <property type="protein sequence ID" value="CJA39324.1"/>
    <property type="gene ID" value="WBGene00215171"/>
</dbReference>
<name>A0A8R1ELA6_CAEJA</name>
<dbReference type="AlphaFoldDB" id="A0A8R1ELA6"/>
<organism evidence="2 3">
    <name type="scientific">Caenorhabditis japonica</name>
    <dbReference type="NCBI Taxonomy" id="281687"/>
    <lineage>
        <taxon>Eukaryota</taxon>
        <taxon>Metazoa</taxon>
        <taxon>Ecdysozoa</taxon>
        <taxon>Nematoda</taxon>
        <taxon>Chromadorea</taxon>
        <taxon>Rhabditida</taxon>
        <taxon>Rhabditina</taxon>
        <taxon>Rhabditomorpha</taxon>
        <taxon>Rhabditoidea</taxon>
        <taxon>Rhabditidae</taxon>
        <taxon>Peloderinae</taxon>
        <taxon>Caenorhabditis</taxon>
    </lineage>
</organism>
<evidence type="ECO:0000256" key="1">
    <source>
        <dbReference type="SAM" id="MobiDB-lite"/>
    </source>
</evidence>
<dbReference type="Proteomes" id="UP000005237">
    <property type="component" value="Unassembled WGS sequence"/>
</dbReference>
<feature type="compositionally biased region" description="Basic and acidic residues" evidence="1">
    <location>
        <begin position="21"/>
        <end position="32"/>
    </location>
</feature>
<protein>
    <submittedName>
        <fullName evidence="2">Uncharacterized protein</fullName>
    </submittedName>
</protein>
<evidence type="ECO:0000313" key="2">
    <source>
        <dbReference type="EnsemblMetazoa" id="CJA39324.1"/>
    </source>
</evidence>